<dbReference type="AlphaFoldDB" id="A0A8J8WNB4"/>
<comment type="caution">
    <text evidence="1">The sequence shown here is derived from an EMBL/GenBank/DDBJ whole genome shotgun (WGS) entry which is preliminary data.</text>
</comment>
<keyword evidence="2" id="KW-1185">Reference proteome</keyword>
<dbReference type="EMBL" id="WIWV01000002">
    <property type="protein sequence ID" value="KAF7719967.1"/>
    <property type="molecule type" value="Genomic_DNA"/>
</dbReference>
<accession>A0A8J8WNB4</accession>
<proteinExistence type="predicted"/>
<dbReference type="InterPro" id="IPR021858">
    <property type="entry name" value="Fun_TF"/>
</dbReference>
<protein>
    <submittedName>
        <fullName evidence="1">Fungal transcription factor</fullName>
    </submittedName>
</protein>
<dbReference type="Proteomes" id="UP000631181">
    <property type="component" value="Unassembled WGS sequence"/>
</dbReference>
<dbReference type="Pfam" id="PF11951">
    <property type="entry name" value="Fungal_trans_2"/>
    <property type="match status" value="1"/>
</dbReference>
<evidence type="ECO:0000313" key="1">
    <source>
        <dbReference type="EMBL" id="KAF7719967.1"/>
    </source>
</evidence>
<dbReference type="OrthoDB" id="5620at2759"/>
<dbReference type="PANTHER" id="PTHR37540">
    <property type="entry name" value="TRANSCRIPTION FACTOR (ACR-2), PUTATIVE-RELATED-RELATED"/>
    <property type="match status" value="1"/>
</dbReference>
<name>A0A8J8WNB4_9EURO</name>
<sequence>MTGLKAQFVITLSQSFGQNPEQSIAHRKIARSHAARTTHAKARRLRTLQYQAHKNQSVTPECSTPQLVGVDLEQYYGQETPIIDVLSASRKDPFDCFAVPLKPIEKMLFDHYVTIVVPLMSCHSANTEFCDLVVRTWVPVARASANLLDIIFLLSCRHLHKSHAATDQECLFMRKGLHYKSRCLKTLRDAISIEAPNFTDSTIAQAIMLAYDELFTRDLKMLKHHTEGALRMVKLKGGPDTLGLDGLLKDMLSKLVAKGSSEVRLDTRIVQGWTLGDHDW</sequence>
<dbReference type="PANTHER" id="PTHR37540:SF5">
    <property type="entry name" value="TRANSCRIPTION FACTOR DOMAIN-CONTAINING PROTEIN"/>
    <property type="match status" value="1"/>
</dbReference>
<evidence type="ECO:0000313" key="2">
    <source>
        <dbReference type="Proteomes" id="UP000631181"/>
    </source>
</evidence>
<organism evidence="1 2">
    <name type="scientific">Penicillium ucsense</name>
    <dbReference type="NCBI Taxonomy" id="2839758"/>
    <lineage>
        <taxon>Eukaryota</taxon>
        <taxon>Fungi</taxon>
        <taxon>Dikarya</taxon>
        <taxon>Ascomycota</taxon>
        <taxon>Pezizomycotina</taxon>
        <taxon>Eurotiomycetes</taxon>
        <taxon>Eurotiomycetidae</taxon>
        <taxon>Eurotiales</taxon>
        <taxon>Aspergillaceae</taxon>
        <taxon>Penicillium</taxon>
    </lineage>
</organism>
<reference evidence="1" key="1">
    <citation type="journal article" date="2020" name="Front. Microbiol.">
        <title>Gene regulatory networks of Penicillium echinulatum 2HH and Penicillium oxalicum 114-2 inferred by a computational biology approach.</title>
        <authorList>
            <person name="Lenz A.R."/>
            <person name="Galan-Vasquez E."/>
            <person name="Balbinot E."/>
            <person name="De Abreu F.P."/>
            <person name="De Oliveira N.S."/>
            <person name="Da Rosa L.O."/>
            <person name="De Avila E Silva S."/>
            <person name="Camassola M."/>
            <person name="Dillon A.J.P."/>
            <person name="Perez-Rueda E."/>
        </authorList>
    </citation>
    <scope>NUCLEOTIDE SEQUENCE</scope>
    <source>
        <strain evidence="1">S1M29</strain>
    </source>
</reference>
<gene>
    <name evidence="1" type="ORF">PECM_003278</name>
</gene>